<organism evidence="6 7">
    <name type="scientific">Oceanihabitans sediminis</name>
    <dbReference type="NCBI Taxonomy" id="1812012"/>
    <lineage>
        <taxon>Bacteria</taxon>
        <taxon>Pseudomonadati</taxon>
        <taxon>Bacteroidota</taxon>
        <taxon>Flavobacteriia</taxon>
        <taxon>Flavobacteriales</taxon>
        <taxon>Flavobacteriaceae</taxon>
        <taxon>Oceanihabitans</taxon>
    </lineage>
</organism>
<dbReference type="InterPro" id="IPR046357">
    <property type="entry name" value="PPIase_dom_sf"/>
</dbReference>
<name>A0A368P1K6_9FLAO</name>
<feature type="domain" description="PPIase FKBP-type" evidence="5">
    <location>
        <begin position="133"/>
        <end position="236"/>
    </location>
</feature>
<evidence type="ECO:0000256" key="4">
    <source>
        <dbReference type="PROSITE-ProRule" id="PRU00277"/>
    </source>
</evidence>
<reference evidence="6 7" key="1">
    <citation type="submission" date="2018-07" db="EMBL/GenBank/DDBJ databases">
        <title>Oceanihabitans testaceum sp. nov., isolated from marine sediment.</title>
        <authorList>
            <person name="Li C.-M."/>
        </authorList>
    </citation>
    <scope>NUCLEOTIDE SEQUENCE [LARGE SCALE GENOMIC DNA]</scope>
    <source>
        <strain evidence="6 7">S9-10</strain>
    </source>
</reference>
<keyword evidence="3 4" id="KW-0697">Rotamase</keyword>
<dbReference type="PROSITE" id="PS50059">
    <property type="entry name" value="FKBP_PPIASE"/>
    <property type="match status" value="1"/>
</dbReference>
<comment type="catalytic activity">
    <reaction evidence="1 4">
        <text>[protein]-peptidylproline (omega=180) = [protein]-peptidylproline (omega=0)</text>
        <dbReference type="Rhea" id="RHEA:16237"/>
        <dbReference type="Rhea" id="RHEA-COMP:10747"/>
        <dbReference type="Rhea" id="RHEA-COMP:10748"/>
        <dbReference type="ChEBI" id="CHEBI:83833"/>
        <dbReference type="ChEBI" id="CHEBI:83834"/>
        <dbReference type="EC" id="5.2.1.8"/>
    </reaction>
</comment>
<dbReference type="InterPro" id="IPR001179">
    <property type="entry name" value="PPIase_FKBP_dom"/>
</dbReference>
<keyword evidence="4" id="KW-0413">Isomerase</keyword>
<dbReference type="Gene3D" id="3.10.50.40">
    <property type="match status" value="1"/>
</dbReference>
<dbReference type="EMBL" id="QPIG01000004">
    <property type="protein sequence ID" value="RCU56732.1"/>
    <property type="molecule type" value="Genomic_DNA"/>
</dbReference>
<dbReference type="Proteomes" id="UP000252249">
    <property type="component" value="Unassembled WGS sequence"/>
</dbReference>
<comment type="caution">
    <text evidence="6">The sequence shown here is derived from an EMBL/GenBank/DDBJ whole genome shotgun (WGS) entry which is preliminary data.</text>
</comment>
<dbReference type="GO" id="GO:0003755">
    <property type="term" value="F:peptidyl-prolyl cis-trans isomerase activity"/>
    <property type="evidence" value="ECO:0007669"/>
    <property type="project" value="UniProtKB-KW"/>
</dbReference>
<dbReference type="RefSeq" id="WP_113966305.1">
    <property type="nucleotide sequence ID" value="NZ_JAWVXR010000004.1"/>
</dbReference>
<evidence type="ECO:0000313" key="7">
    <source>
        <dbReference type="Proteomes" id="UP000252249"/>
    </source>
</evidence>
<evidence type="ECO:0000256" key="2">
    <source>
        <dbReference type="ARBA" id="ARBA00013194"/>
    </source>
</evidence>
<keyword evidence="7" id="KW-1185">Reference proteome</keyword>
<gene>
    <name evidence="6" type="ORF">DU428_10245</name>
</gene>
<evidence type="ECO:0000256" key="3">
    <source>
        <dbReference type="ARBA" id="ARBA00023110"/>
    </source>
</evidence>
<protein>
    <recommendedName>
        <fullName evidence="2 4">peptidylprolyl isomerase</fullName>
        <ecNumber evidence="2 4">5.2.1.8</ecNumber>
    </recommendedName>
</protein>
<evidence type="ECO:0000313" key="6">
    <source>
        <dbReference type="EMBL" id="RCU56732.1"/>
    </source>
</evidence>
<evidence type="ECO:0000256" key="1">
    <source>
        <dbReference type="ARBA" id="ARBA00000971"/>
    </source>
</evidence>
<sequence length="358" mass="40945">MNLRKIIFTIFTVFLVLVSCKDDDDKVEIVPPRDRTEVYAEDLEEIETFLQTHYFNYDEFDFSDPYSPANDNYEIVFGKIEDDPTKTPIMDMLDQENGPLKYKEVQDPVEESLVYRLYYLDIREGQGYELNSIDKVYLNYDGVLSDNESFESTVNPINLELTYLTTGGVVTGLREALLEFKTATNFTENGDGTTTYHNHGIGAAFVPSGLGYFEIYQNNIPNYSPLIFKFYLYDRTLLDHDKDGIPTILEDLDGDENYFNDDTDGDGAPNFFDKDDDGDGIPTKDEIILKTYPEEGMADFLTKEDAQAYFDTNAADDEVFIEIRYNNSEATYTLKTFIAPDSNGNGKPDYLDITYPVQ</sequence>
<proteinExistence type="predicted"/>
<dbReference type="PROSITE" id="PS51257">
    <property type="entry name" value="PROKAR_LIPOPROTEIN"/>
    <property type="match status" value="1"/>
</dbReference>
<dbReference type="SUPFAM" id="SSF54534">
    <property type="entry name" value="FKBP-like"/>
    <property type="match status" value="1"/>
</dbReference>
<dbReference type="OrthoDB" id="1424215at2"/>
<accession>A0A368P1K6</accession>
<dbReference type="EC" id="5.2.1.8" evidence="2 4"/>
<dbReference type="AlphaFoldDB" id="A0A368P1K6"/>
<evidence type="ECO:0000259" key="5">
    <source>
        <dbReference type="PROSITE" id="PS50059"/>
    </source>
</evidence>